<name>A0A509EHK9_9HYPH</name>
<dbReference type="GO" id="GO:0016020">
    <property type="term" value="C:membrane"/>
    <property type="evidence" value="ECO:0007669"/>
    <property type="project" value="UniProtKB-SubCell"/>
</dbReference>
<proteinExistence type="predicted"/>
<gene>
    <name evidence="7" type="ORF">MET9862_04270</name>
</gene>
<dbReference type="Pfam" id="PF07298">
    <property type="entry name" value="NnrU"/>
    <property type="match status" value="1"/>
</dbReference>
<evidence type="ECO:0000256" key="3">
    <source>
        <dbReference type="ARBA" id="ARBA00022989"/>
    </source>
</evidence>
<evidence type="ECO:0000256" key="2">
    <source>
        <dbReference type="ARBA" id="ARBA00022692"/>
    </source>
</evidence>
<dbReference type="EMBL" id="CABFPH010000080">
    <property type="protein sequence ID" value="VUD73651.1"/>
    <property type="molecule type" value="Genomic_DNA"/>
</dbReference>
<keyword evidence="2 5" id="KW-0812">Transmembrane</keyword>
<feature type="transmembrane region" description="Helical" evidence="5">
    <location>
        <begin position="170"/>
        <end position="188"/>
    </location>
</feature>
<keyword evidence="4 5" id="KW-0472">Membrane</keyword>
<dbReference type="InterPro" id="IPR009915">
    <property type="entry name" value="NnrU_dom"/>
</dbReference>
<organism evidence="7 8">
    <name type="scientific">Methylobacterium symbioticum</name>
    <dbReference type="NCBI Taxonomy" id="2584084"/>
    <lineage>
        <taxon>Bacteria</taxon>
        <taxon>Pseudomonadati</taxon>
        <taxon>Pseudomonadota</taxon>
        <taxon>Alphaproteobacteria</taxon>
        <taxon>Hyphomicrobiales</taxon>
        <taxon>Methylobacteriaceae</taxon>
        <taxon>Methylobacterium</taxon>
    </lineage>
</organism>
<evidence type="ECO:0000259" key="6">
    <source>
        <dbReference type="Pfam" id="PF07298"/>
    </source>
</evidence>
<evidence type="ECO:0000256" key="4">
    <source>
        <dbReference type="ARBA" id="ARBA00023136"/>
    </source>
</evidence>
<keyword evidence="8" id="KW-1185">Reference proteome</keyword>
<feature type="domain" description="NnrU" evidence="6">
    <location>
        <begin position="3"/>
        <end position="195"/>
    </location>
</feature>
<dbReference type="Proteomes" id="UP000410984">
    <property type="component" value="Unassembled WGS sequence"/>
</dbReference>
<evidence type="ECO:0000313" key="8">
    <source>
        <dbReference type="Proteomes" id="UP000410984"/>
    </source>
</evidence>
<feature type="transmembrane region" description="Helical" evidence="5">
    <location>
        <begin position="115"/>
        <end position="138"/>
    </location>
</feature>
<evidence type="ECO:0000313" key="7">
    <source>
        <dbReference type="EMBL" id="VUD73651.1"/>
    </source>
</evidence>
<evidence type="ECO:0000256" key="5">
    <source>
        <dbReference type="SAM" id="Phobius"/>
    </source>
</evidence>
<protein>
    <recommendedName>
        <fullName evidence="6">NnrU domain-containing protein</fullName>
    </recommendedName>
</protein>
<feature type="transmembrane region" description="Helical" evidence="5">
    <location>
        <begin position="38"/>
        <end position="56"/>
    </location>
</feature>
<dbReference type="AlphaFoldDB" id="A0A509EHK9"/>
<dbReference type="RefSeq" id="WP_142584876.1">
    <property type="nucleotide sequence ID" value="NZ_CABFPH010000080.1"/>
</dbReference>
<feature type="transmembrane region" description="Helical" evidence="5">
    <location>
        <begin position="76"/>
        <end position="95"/>
    </location>
</feature>
<evidence type="ECO:0000256" key="1">
    <source>
        <dbReference type="ARBA" id="ARBA00004141"/>
    </source>
</evidence>
<reference evidence="7 8" key="1">
    <citation type="submission" date="2019-06" db="EMBL/GenBank/DDBJ databases">
        <authorList>
            <person name="Rodrigo-Torres L."/>
            <person name="Arahal R. D."/>
            <person name="Lucena T."/>
        </authorList>
    </citation>
    <scope>NUCLEOTIDE SEQUENCE [LARGE SCALE GENOMIC DNA]</scope>
    <source>
        <strain evidence="7 8">SB0023/3</strain>
    </source>
</reference>
<comment type="subcellular location">
    <subcellularLocation>
        <location evidence="1">Membrane</location>
        <topology evidence="1">Multi-pass membrane protein</topology>
    </subcellularLocation>
</comment>
<keyword evidence="3 5" id="KW-1133">Transmembrane helix</keyword>
<accession>A0A509EHK9</accession>
<sequence length="201" mass="21510">MLIMILGLVLFLGTHSFSMARARRAAVIGQVGEGKYKLGYTLASVLGLVLIVVGYGHYRATGYVPVWDPPVFTKHLALLLVLLAFIVMASAYLPGRIRSFAKHPMLLAVKIWATAHLLANGDLGSIILFAAFLAWAVVDRISVKRRAVPAGAGAQQHGGQAAPAGPRNDILAVVIGVAVWFVFARYLHPLLIGVPVWPGQA</sequence>
<dbReference type="OrthoDB" id="5293641at2"/>